<dbReference type="InterPro" id="IPR009050">
    <property type="entry name" value="Globin-like_sf"/>
</dbReference>
<dbReference type="GO" id="GO:0005344">
    <property type="term" value="F:oxygen carrier activity"/>
    <property type="evidence" value="ECO:0007669"/>
    <property type="project" value="InterPro"/>
</dbReference>
<evidence type="ECO:0000256" key="4">
    <source>
        <dbReference type="ARBA" id="ARBA00022723"/>
    </source>
</evidence>
<dbReference type="GO" id="GO:0020037">
    <property type="term" value="F:heme binding"/>
    <property type="evidence" value="ECO:0007669"/>
    <property type="project" value="InterPro"/>
</dbReference>
<dbReference type="InterPro" id="IPR044203">
    <property type="entry name" value="GlbO/GLB3-like"/>
</dbReference>
<evidence type="ECO:0000256" key="6">
    <source>
        <dbReference type="ARBA" id="ARBA00034496"/>
    </source>
</evidence>
<protein>
    <submittedName>
        <fullName evidence="7">Unannotated protein</fullName>
    </submittedName>
</protein>
<name>A0A6J6DYW8_9ZZZZ</name>
<comment type="cofactor">
    <cofactor evidence="1">
        <name>heme</name>
        <dbReference type="ChEBI" id="CHEBI:30413"/>
    </cofactor>
</comment>
<dbReference type="PANTHER" id="PTHR47366:SF1">
    <property type="entry name" value="TWO-ON-TWO HEMOGLOBIN-3"/>
    <property type="match status" value="1"/>
</dbReference>
<dbReference type="InterPro" id="IPR019795">
    <property type="entry name" value="Globin_bac-like_CS"/>
</dbReference>
<evidence type="ECO:0000256" key="5">
    <source>
        <dbReference type="ARBA" id="ARBA00023004"/>
    </source>
</evidence>
<dbReference type="CDD" id="cd14771">
    <property type="entry name" value="TrHb2_Mt-trHbO-like_O"/>
    <property type="match status" value="1"/>
</dbReference>
<evidence type="ECO:0000256" key="2">
    <source>
        <dbReference type="ARBA" id="ARBA00022448"/>
    </source>
</evidence>
<dbReference type="PROSITE" id="PS01213">
    <property type="entry name" value="GLOBIN_FAM_2"/>
    <property type="match status" value="1"/>
</dbReference>
<accession>A0A6J6DYW8</accession>
<dbReference type="InterPro" id="IPR001486">
    <property type="entry name" value="Hemoglobin_trunc"/>
</dbReference>
<dbReference type="GO" id="GO:0019825">
    <property type="term" value="F:oxygen binding"/>
    <property type="evidence" value="ECO:0007669"/>
    <property type="project" value="InterPro"/>
</dbReference>
<dbReference type="AlphaFoldDB" id="A0A6J6DYW8"/>
<sequence length="131" mass="15306">MLYDRVGGMDFFVRLVDEFYSGVVTDEVLWPLYPDQSDLDGAKHRLTLFLAQYWGGPTTYMEERGHPKLRMRHMPFHVGPLERDRWLVHMADAVERVTDDRAIRDELMAYFVPAAEHLRNDTGLPISSRKP</sequence>
<organism evidence="7">
    <name type="scientific">freshwater metagenome</name>
    <dbReference type="NCBI Taxonomy" id="449393"/>
    <lineage>
        <taxon>unclassified sequences</taxon>
        <taxon>metagenomes</taxon>
        <taxon>ecological metagenomes</taxon>
    </lineage>
</organism>
<reference evidence="7" key="1">
    <citation type="submission" date="2020-05" db="EMBL/GenBank/DDBJ databases">
        <authorList>
            <person name="Chiriac C."/>
            <person name="Salcher M."/>
            <person name="Ghai R."/>
            <person name="Kavagutti S V."/>
        </authorList>
    </citation>
    <scope>NUCLEOTIDE SEQUENCE</scope>
</reference>
<dbReference type="Pfam" id="PF01152">
    <property type="entry name" value="Bac_globin"/>
    <property type="match status" value="1"/>
</dbReference>
<gene>
    <name evidence="7" type="ORF">UFOPK1722_00100</name>
</gene>
<evidence type="ECO:0000313" key="7">
    <source>
        <dbReference type="EMBL" id="CAB4566278.1"/>
    </source>
</evidence>
<proteinExistence type="inferred from homology"/>
<dbReference type="Gene3D" id="1.10.490.10">
    <property type="entry name" value="Globins"/>
    <property type="match status" value="1"/>
</dbReference>
<keyword evidence="5" id="KW-0408">Iron</keyword>
<keyword evidence="2" id="KW-0813">Transport</keyword>
<evidence type="ECO:0000256" key="3">
    <source>
        <dbReference type="ARBA" id="ARBA00022617"/>
    </source>
</evidence>
<dbReference type="SUPFAM" id="SSF46458">
    <property type="entry name" value="Globin-like"/>
    <property type="match status" value="1"/>
</dbReference>
<comment type="similarity">
    <text evidence="6">Belongs to the truncated hemoglobin family. Group II subfamily.</text>
</comment>
<keyword evidence="3" id="KW-0349">Heme</keyword>
<dbReference type="EMBL" id="CAEZTS010000005">
    <property type="protein sequence ID" value="CAB4566278.1"/>
    <property type="molecule type" value="Genomic_DNA"/>
</dbReference>
<keyword evidence="4" id="KW-0479">Metal-binding</keyword>
<dbReference type="GO" id="GO:0046872">
    <property type="term" value="F:metal ion binding"/>
    <property type="evidence" value="ECO:0007669"/>
    <property type="project" value="UniProtKB-KW"/>
</dbReference>
<evidence type="ECO:0000256" key="1">
    <source>
        <dbReference type="ARBA" id="ARBA00001971"/>
    </source>
</evidence>
<dbReference type="PANTHER" id="PTHR47366">
    <property type="entry name" value="TWO-ON-TWO HEMOGLOBIN-3"/>
    <property type="match status" value="1"/>
</dbReference>
<dbReference type="InterPro" id="IPR012292">
    <property type="entry name" value="Globin/Proto"/>
</dbReference>